<dbReference type="Gene3D" id="3.30.300.20">
    <property type="match status" value="1"/>
</dbReference>
<evidence type="ECO:0000256" key="2">
    <source>
        <dbReference type="ARBA" id="ARBA00022884"/>
    </source>
</evidence>
<sequence>MSELRPLGEDELAAAAIDEDDEELEDELIDDDDADLDGGSAATVLEYLAQSIVDDPAAVDIEVEDGRGGPTLRLRVAPDDMGKVIGRRGRVAQAIRTVVRAAGARDGDDVKVDIVD</sequence>
<dbReference type="InterPro" id="IPR009019">
    <property type="entry name" value="KH_sf_prok-type"/>
</dbReference>
<feature type="compositionally biased region" description="Acidic residues" evidence="4">
    <location>
        <begin position="9"/>
        <end position="25"/>
    </location>
</feature>
<dbReference type="GO" id="GO:0003723">
    <property type="term" value="F:RNA binding"/>
    <property type="evidence" value="ECO:0007669"/>
    <property type="project" value="UniProtKB-UniRule"/>
</dbReference>
<name>A0A6J4HLL6_9ACTN</name>
<comment type="similarity">
    <text evidence="3">Belongs to the KhpA RNA-binding protein family.</text>
</comment>
<comment type="function">
    <text evidence="3">A probable RNA-binding protein.</text>
</comment>
<proteinExistence type="inferred from homology"/>
<dbReference type="EMBL" id="CADCTF010000053">
    <property type="protein sequence ID" value="CAA9227576.1"/>
    <property type="molecule type" value="Genomic_DNA"/>
</dbReference>
<organism evidence="5">
    <name type="scientific">uncultured Acidimicrobiales bacterium</name>
    <dbReference type="NCBI Taxonomy" id="310071"/>
    <lineage>
        <taxon>Bacteria</taxon>
        <taxon>Bacillati</taxon>
        <taxon>Actinomycetota</taxon>
        <taxon>Acidimicrobiia</taxon>
        <taxon>Acidimicrobiales</taxon>
        <taxon>environmental samples</taxon>
    </lineage>
</organism>
<dbReference type="Pfam" id="PF13083">
    <property type="entry name" value="KH_KhpA-B"/>
    <property type="match status" value="1"/>
</dbReference>
<dbReference type="PANTHER" id="PTHR34654">
    <property type="entry name" value="UPF0109 PROTEIN SCO5592"/>
    <property type="match status" value="1"/>
</dbReference>
<dbReference type="SUPFAM" id="SSF54814">
    <property type="entry name" value="Prokaryotic type KH domain (KH-domain type II)"/>
    <property type="match status" value="1"/>
</dbReference>
<protein>
    <recommendedName>
        <fullName evidence="3">RNA-binding protein KhpA</fullName>
    </recommendedName>
    <alternativeName>
        <fullName evidence="3">KH-domain protein A</fullName>
    </alternativeName>
</protein>
<dbReference type="AlphaFoldDB" id="A0A6J4HLL6"/>
<comment type="subcellular location">
    <subcellularLocation>
        <location evidence="3">Cytoplasm</location>
    </subcellularLocation>
</comment>
<evidence type="ECO:0000256" key="3">
    <source>
        <dbReference type="HAMAP-Rule" id="MF_00088"/>
    </source>
</evidence>
<dbReference type="InterPro" id="IPR015946">
    <property type="entry name" value="KH_dom-like_a/b"/>
</dbReference>
<dbReference type="PANTHER" id="PTHR34654:SF1">
    <property type="entry name" value="RNA-BINDING PROTEIN KHPA"/>
    <property type="match status" value="1"/>
</dbReference>
<accession>A0A6J4HLL6</accession>
<reference evidence="5" key="1">
    <citation type="submission" date="2020-02" db="EMBL/GenBank/DDBJ databases">
        <authorList>
            <person name="Meier V. D."/>
        </authorList>
    </citation>
    <scope>NUCLEOTIDE SEQUENCE</scope>
    <source>
        <strain evidence="5">AVDCRST_MAG50</strain>
    </source>
</reference>
<dbReference type="InterPro" id="IPR020627">
    <property type="entry name" value="KhpA"/>
</dbReference>
<keyword evidence="1 3" id="KW-0963">Cytoplasm</keyword>
<feature type="region of interest" description="Disordered" evidence="4">
    <location>
        <begin position="1"/>
        <end position="25"/>
    </location>
</feature>
<evidence type="ECO:0000313" key="5">
    <source>
        <dbReference type="EMBL" id="CAA9227576.1"/>
    </source>
</evidence>
<evidence type="ECO:0000256" key="4">
    <source>
        <dbReference type="SAM" id="MobiDB-lite"/>
    </source>
</evidence>
<dbReference type="CDD" id="cd22533">
    <property type="entry name" value="KH-II_YlqC-like"/>
    <property type="match status" value="1"/>
</dbReference>
<dbReference type="HAMAP" id="MF_00088">
    <property type="entry name" value="KhpA"/>
    <property type="match status" value="1"/>
</dbReference>
<dbReference type="GO" id="GO:0005737">
    <property type="term" value="C:cytoplasm"/>
    <property type="evidence" value="ECO:0007669"/>
    <property type="project" value="UniProtKB-SubCell"/>
</dbReference>
<evidence type="ECO:0000256" key="1">
    <source>
        <dbReference type="ARBA" id="ARBA00022490"/>
    </source>
</evidence>
<keyword evidence="2 3" id="KW-0694">RNA-binding</keyword>
<dbReference type="PROSITE" id="PS50084">
    <property type="entry name" value="KH_TYPE_1"/>
    <property type="match status" value="1"/>
</dbReference>
<gene>
    <name evidence="3" type="primary">khpA</name>
    <name evidence="5" type="ORF">AVDCRST_MAG50-1590</name>
</gene>